<evidence type="ECO:0008006" key="4">
    <source>
        <dbReference type="Google" id="ProtNLM"/>
    </source>
</evidence>
<evidence type="ECO:0000256" key="1">
    <source>
        <dbReference type="SAM" id="SignalP"/>
    </source>
</evidence>
<dbReference type="Gene3D" id="3.40.720.10">
    <property type="entry name" value="Alkaline Phosphatase, subunit A"/>
    <property type="match status" value="1"/>
</dbReference>
<evidence type="ECO:0000313" key="2">
    <source>
        <dbReference type="EMBL" id="AIY66715.1"/>
    </source>
</evidence>
<dbReference type="PANTHER" id="PTHR10151:SF120">
    <property type="entry name" value="BIS(5'-ADENOSYL)-TRIPHOSPHATASE"/>
    <property type="match status" value="1"/>
</dbReference>
<proteinExistence type="predicted"/>
<keyword evidence="3" id="KW-1185">Reference proteome</keyword>
<dbReference type="RefSeq" id="WP_040135168.1">
    <property type="nucleotide sequence ID" value="NZ_CP009889.1"/>
</dbReference>
<dbReference type="Gene3D" id="2.60.120.200">
    <property type="match status" value="1"/>
</dbReference>
<dbReference type="Pfam" id="PF01663">
    <property type="entry name" value="Phosphodiest"/>
    <property type="match status" value="1"/>
</dbReference>
<accession>A0A0A7EJ53</accession>
<dbReference type="Proteomes" id="UP000030341">
    <property type="component" value="Chromosome 2"/>
</dbReference>
<dbReference type="PANTHER" id="PTHR10151">
    <property type="entry name" value="ECTONUCLEOTIDE PYROPHOSPHATASE/PHOSPHODIESTERASE"/>
    <property type="match status" value="1"/>
</dbReference>
<dbReference type="eggNOG" id="COG1524">
    <property type="taxonomic scope" value="Bacteria"/>
</dbReference>
<dbReference type="SUPFAM" id="SSF53649">
    <property type="entry name" value="Alkaline phosphatase-like"/>
    <property type="match status" value="1"/>
</dbReference>
<dbReference type="HOGENOM" id="CLU_386291_0_0_6"/>
<protein>
    <recommendedName>
        <fullName evidence="4">Metalloenzyme domain-containing protein</fullName>
    </recommendedName>
</protein>
<name>A0A0A7EJ53_9GAMM</name>
<dbReference type="GO" id="GO:0016787">
    <property type="term" value="F:hydrolase activity"/>
    <property type="evidence" value="ECO:0007669"/>
    <property type="project" value="UniProtKB-ARBA"/>
</dbReference>
<gene>
    <name evidence="2" type="ORF">OM33_16440</name>
</gene>
<dbReference type="InterPro" id="IPR013320">
    <property type="entry name" value="ConA-like_dom_sf"/>
</dbReference>
<organism evidence="2 3">
    <name type="scientific">Pseudoalteromonas piratica</name>
    <dbReference type="NCBI Taxonomy" id="1348114"/>
    <lineage>
        <taxon>Bacteria</taxon>
        <taxon>Pseudomonadati</taxon>
        <taxon>Pseudomonadota</taxon>
        <taxon>Gammaproteobacteria</taxon>
        <taxon>Alteromonadales</taxon>
        <taxon>Pseudoalteromonadaceae</taxon>
        <taxon>Pseudoalteromonas</taxon>
    </lineage>
</organism>
<dbReference type="AlphaFoldDB" id="A0A0A7EJ53"/>
<feature type="signal peptide" evidence="1">
    <location>
        <begin position="1"/>
        <end position="33"/>
    </location>
</feature>
<dbReference type="InterPro" id="IPR002591">
    <property type="entry name" value="Phosphodiest/P_Trfase"/>
</dbReference>
<dbReference type="OrthoDB" id="1956004at2"/>
<dbReference type="InterPro" id="IPR017850">
    <property type="entry name" value="Alkaline_phosphatase_core_sf"/>
</dbReference>
<dbReference type="STRING" id="1348114.OM33_16440"/>
<dbReference type="SUPFAM" id="SSF49899">
    <property type="entry name" value="Concanavalin A-like lectins/glucanases"/>
    <property type="match status" value="1"/>
</dbReference>
<sequence>MKTNTQSVCQTLKQILKTSLCLTALGLATPTLASTHSLLIAVDGLRGDGIENAHTPNLDKVINGTWANGYKTAFAHYAQTMTDAAPNSGPNHVGIMTGVTATKSGVTNNSNVGGGNYATYPHYLTLLEQSNPSLNTAYLVTWGTDMQITNSADIKIDADDATNTQNAVDIISGTFSASNWPQGSDVDALFLFLDDVDGAGHACCFTASDDGYVNEIKDVDSQIGRVLTAIKNRPNFANEDWQIVLTSDHGGRGSSHGIHAADNYTIPFLVSSKTVQQGYLAGIPHNYDAAPTTLAHHGLAVPANMDGIVQGQNIRPANDKGIQQDLTTYLPFDGNYQDVSGNQLHAQVAGGTPSLKAGGKFGQYMKLNDDQEYLTLGKPSELDFGKDTNFTLMTWFRVSGDQSGDPVIVGNKNWASGANRGTLLLANEGNGDDFGINIASSSADRQDIDPIDYTFNGWWLLVATFDRKGVATMYAGSPTGELNIIAGDISNVGDINSELNWNIGQDGTGSYTYNLKADLDDFAVWRRALTLDEVRTIYNKGQGAELNSLLNNVQNRYLTKHSHLDIGQSYPVVITTTVNGETCGLEWDNNRFFNERNAKWDCSGNADPMALTVTDVTHDESKLIVSGYLVAQGGKGALEWDSSKSSNERNAKFDENSSGDLITLWLVEDSNQTKIVTQASGQTCGLEWDARKLSNERNAKWDCTPNMDTFRIERL</sequence>
<dbReference type="EMBL" id="CP009889">
    <property type="protein sequence ID" value="AIY66715.1"/>
    <property type="molecule type" value="Genomic_DNA"/>
</dbReference>
<keyword evidence="1" id="KW-0732">Signal</keyword>
<evidence type="ECO:0000313" key="3">
    <source>
        <dbReference type="Proteomes" id="UP000030341"/>
    </source>
</evidence>
<dbReference type="KEGG" id="pseo:OM33_16440"/>
<feature type="chain" id="PRO_5002037961" description="Metalloenzyme domain-containing protein" evidence="1">
    <location>
        <begin position="34"/>
        <end position="715"/>
    </location>
</feature>
<reference evidence="2 3" key="1">
    <citation type="submission" date="2014-11" db="EMBL/GenBank/DDBJ databases">
        <title>Complete Genome Sequence of Pseudoalteromonas sp. Strain OCN003 Isolated from Kaneohe Bay, Oahu, Hawaii.</title>
        <authorList>
            <person name="Beurmann S."/>
            <person name="Videau P."/>
            <person name="Ushijima B."/>
            <person name="Smith A.M."/>
            <person name="Aeby G.S."/>
            <person name="Callahan S.M."/>
            <person name="Belcaid M."/>
        </authorList>
    </citation>
    <scope>NUCLEOTIDE SEQUENCE [LARGE SCALE GENOMIC DNA]</scope>
    <source>
        <strain evidence="2 3">OCN003</strain>
    </source>
</reference>
<dbReference type="Pfam" id="PF13385">
    <property type="entry name" value="Laminin_G_3"/>
    <property type="match status" value="1"/>
</dbReference>